<organism evidence="12 13">
    <name type="scientific">Fibrobacter succinogenes</name>
    <name type="common">Bacteroides succinogenes</name>
    <dbReference type="NCBI Taxonomy" id="833"/>
    <lineage>
        <taxon>Bacteria</taxon>
        <taxon>Pseudomonadati</taxon>
        <taxon>Fibrobacterota</taxon>
        <taxon>Fibrobacteria</taxon>
        <taxon>Fibrobacterales</taxon>
        <taxon>Fibrobacteraceae</taxon>
        <taxon>Fibrobacter</taxon>
    </lineage>
</organism>
<keyword evidence="6 9" id="KW-0648">Protein biosynthesis</keyword>
<sequence length="501" mass="57430">MAMQDMNDQVMARLAKLDKFKEMGVDAYPHKFNRTHDSKVLKENKEALMVTKEPVAFAGRVVRFNRKGKMCFMHLKDRYGRLQVVVARDEVGEENYEIVKMTDLGDFIGVNGTMFETQSGEYSVRAEKVTMLSKAVRPLPVAKEKIDENGNKVVFNEFADVDTRYRQRYIDMALNDDVKEVFIKRSKIMQAIREYLIEKGFIEVETPTLQPIYGGANARPFTTHHNAADMTLYLRVAPELYLKRCIIGGMEKVFEFCKNFRNEGMDRTHSPEFTGLEFYEAYADYNDMMVHFENIYERACIAANGTTKVNYQGKEIDFKAPWPRYSMIEAIEKFGGIKVNDMSDDEIKAKMEELGGHLDGEFTRGRGILELFDLTVEGKLIQPTIIKDMPTESTPLCKKHRTTAGLIEQFEPYANGWELGNAYTELNDPIRQRELLEDQVRRGRGGEGETHPMDENFMHAVESGLPPTGGVGFGIDRMVMLLTNQQTIRDVQLFPLMKPEV</sequence>
<feature type="domain" description="Aminoacyl-transfer RNA synthetases class-II family profile" evidence="11">
    <location>
        <begin position="185"/>
        <end position="499"/>
    </location>
</feature>
<keyword evidence="4 9" id="KW-0547">Nucleotide-binding</keyword>
<dbReference type="HAMAP" id="MF_00252">
    <property type="entry name" value="Lys_tRNA_synth_class2"/>
    <property type="match status" value="1"/>
</dbReference>
<comment type="cofactor">
    <cofactor evidence="9 10">
        <name>Mg(2+)</name>
        <dbReference type="ChEBI" id="CHEBI:18420"/>
    </cofactor>
    <text evidence="9 10">Binds 3 Mg(2+) ions per subunit.</text>
</comment>
<evidence type="ECO:0000256" key="1">
    <source>
        <dbReference type="ARBA" id="ARBA00008226"/>
    </source>
</evidence>
<comment type="similarity">
    <text evidence="1 9">Belongs to the class-II aminoacyl-tRNA synthetase family.</text>
</comment>
<dbReference type="InterPro" id="IPR044136">
    <property type="entry name" value="Lys-tRNA-ligase_II_N"/>
</dbReference>
<evidence type="ECO:0000313" key="12">
    <source>
        <dbReference type="EMBL" id="SUQ19075.1"/>
    </source>
</evidence>
<comment type="subcellular location">
    <subcellularLocation>
        <location evidence="9">Cytoplasm</location>
    </subcellularLocation>
</comment>
<protein>
    <recommendedName>
        <fullName evidence="9">Lysine--tRNA ligase</fullName>
        <ecNumber evidence="9">6.1.1.6</ecNumber>
    </recommendedName>
    <alternativeName>
        <fullName evidence="9">Lysyl-tRNA synthetase</fullName>
        <shortName evidence="9">LysRS</shortName>
    </alternativeName>
</protein>
<keyword evidence="2 9" id="KW-0436">Ligase</keyword>
<evidence type="ECO:0000256" key="5">
    <source>
        <dbReference type="ARBA" id="ARBA00022840"/>
    </source>
</evidence>
<dbReference type="InterPro" id="IPR004364">
    <property type="entry name" value="Aa-tRNA-synt_II"/>
</dbReference>
<dbReference type="PROSITE" id="PS50862">
    <property type="entry name" value="AA_TRNA_LIGASE_II"/>
    <property type="match status" value="1"/>
</dbReference>
<dbReference type="Proteomes" id="UP000255423">
    <property type="component" value="Unassembled WGS sequence"/>
</dbReference>
<evidence type="ECO:0000259" key="11">
    <source>
        <dbReference type="PROSITE" id="PS50862"/>
    </source>
</evidence>
<dbReference type="Gene3D" id="3.30.930.10">
    <property type="entry name" value="Bira Bifunctional Protein, Domain 2"/>
    <property type="match status" value="1"/>
</dbReference>
<keyword evidence="3 9" id="KW-0479">Metal-binding</keyword>
<dbReference type="Gene3D" id="2.40.50.140">
    <property type="entry name" value="Nucleic acid-binding proteins"/>
    <property type="match status" value="1"/>
</dbReference>
<keyword evidence="7 9" id="KW-0030">Aminoacyl-tRNA synthetase</keyword>
<proteinExistence type="inferred from homology"/>
<dbReference type="GO" id="GO:0000287">
    <property type="term" value="F:magnesium ion binding"/>
    <property type="evidence" value="ECO:0007669"/>
    <property type="project" value="UniProtKB-UniRule"/>
</dbReference>
<evidence type="ECO:0000256" key="10">
    <source>
        <dbReference type="RuleBase" id="RU000336"/>
    </source>
</evidence>
<evidence type="ECO:0000256" key="3">
    <source>
        <dbReference type="ARBA" id="ARBA00022723"/>
    </source>
</evidence>
<dbReference type="InterPro" id="IPR045864">
    <property type="entry name" value="aa-tRNA-synth_II/BPL/LPL"/>
</dbReference>
<dbReference type="NCBIfam" id="TIGR00499">
    <property type="entry name" value="lysS_bact"/>
    <property type="match status" value="1"/>
</dbReference>
<keyword evidence="9" id="KW-0963">Cytoplasm</keyword>
<feature type="binding site" evidence="9">
    <location>
        <position position="418"/>
    </location>
    <ligand>
        <name>Mg(2+)</name>
        <dbReference type="ChEBI" id="CHEBI:18420"/>
        <label>1</label>
    </ligand>
</feature>
<dbReference type="PRINTS" id="PR00982">
    <property type="entry name" value="TRNASYNTHLYS"/>
</dbReference>
<dbReference type="GO" id="GO:0006430">
    <property type="term" value="P:lysyl-tRNA aminoacylation"/>
    <property type="evidence" value="ECO:0007669"/>
    <property type="project" value="UniProtKB-UniRule"/>
</dbReference>
<evidence type="ECO:0000256" key="9">
    <source>
        <dbReference type="HAMAP-Rule" id="MF_00252"/>
    </source>
</evidence>
<keyword evidence="5 9" id="KW-0067">ATP-binding</keyword>
<dbReference type="AlphaFoldDB" id="A0A380RUV1"/>
<dbReference type="PANTHER" id="PTHR42918">
    <property type="entry name" value="LYSYL-TRNA SYNTHETASE"/>
    <property type="match status" value="1"/>
</dbReference>
<dbReference type="GO" id="GO:0000049">
    <property type="term" value="F:tRNA binding"/>
    <property type="evidence" value="ECO:0007669"/>
    <property type="project" value="TreeGrafter"/>
</dbReference>
<dbReference type="CDD" id="cd04322">
    <property type="entry name" value="LysRS_N"/>
    <property type="match status" value="1"/>
</dbReference>
<dbReference type="EMBL" id="UHJL01000001">
    <property type="protein sequence ID" value="SUQ19075.1"/>
    <property type="molecule type" value="Genomic_DNA"/>
</dbReference>
<evidence type="ECO:0000313" key="13">
    <source>
        <dbReference type="Proteomes" id="UP000255423"/>
    </source>
</evidence>
<gene>
    <name evidence="9" type="primary">lysS</name>
    <name evidence="12" type="ORF">SAMN05661053_0301</name>
</gene>
<evidence type="ECO:0000256" key="4">
    <source>
        <dbReference type="ARBA" id="ARBA00022741"/>
    </source>
</evidence>
<dbReference type="InterPro" id="IPR002313">
    <property type="entry name" value="Lys-tRNA-ligase_II"/>
</dbReference>
<comment type="catalytic activity">
    <reaction evidence="8 9 10">
        <text>tRNA(Lys) + L-lysine + ATP = L-lysyl-tRNA(Lys) + AMP + diphosphate</text>
        <dbReference type="Rhea" id="RHEA:20792"/>
        <dbReference type="Rhea" id="RHEA-COMP:9696"/>
        <dbReference type="Rhea" id="RHEA-COMP:9697"/>
        <dbReference type="ChEBI" id="CHEBI:30616"/>
        <dbReference type="ChEBI" id="CHEBI:32551"/>
        <dbReference type="ChEBI" id="CHEBI:33019"/>
        <dbReference type="ChEBI" id="CHEBI:78442"/>
        <dbReference type="ChEBI" id="CHEBI:78529"/>
        <dbReference type="ChEBI" id="CHEBI:456215"/>
        <dbReference type="EC" id="6.1.1.6"/>
    </reaction>
</comment>
<evidence type="ECO:0000256" key="8">
    <source>
        <dbReference type="ARBA" id="ARBA00048573"/>
    </source>
</evidence>
<dbReference type="PANTHER" id="PTHR42918:SF15">
    <property type="entry name" value="LYSINE--TRNA LIGASE, CHLOROPLASTIC_MITOCHONDRIAL"/>
    <property type="match status" value="1"/>
</dbReference>
<dbReference type="NCBIfam" id="NF001756">
    <property type="entry name" value="PRK00484.1"/>
    <property type="match status" value="1"/>
</dbReference>
<evidence type="ECO:0000256" key="7">
    <source>
        <dbReference type="ARBA" id="ARBA00023146"/>
    </source>
</evidence>
<dbReference type="GO" id="GO:0004824">
    <property type="term" value="F:lysine-tRNA ligase activity"/>
    <property type="evidence" value="ECO:0007669"/>
    <property type="project" value="UniProtKB-UniRule"/>
</dbReference>
<evidence type="ECO:0000256" key="6">
    <source>
        <dbReference type="ARBA" id="ARBA00022917"/>
    </source>
</evidence>
<dbReference type="SUPFAM" id="SSF55681">
    <property type="entry name" value="Class II aaRS and biotin synthetases"/>
    <property type="match status" value="1"/>
</dbReference>
<dbReference type="Pfam" id="PF01336">
    <property type="entry name" value="tRNA_anti-codon"/>
    <property type="match status" value="1"/>
</dbReference>
<feature type="binding site" evidence="9">
    <location>
        <position position="411"/>
    </location>
    <ligand>
        <name>Mg(2+)</name>
        <dbReference type="ChEBI" id="CHEBI:18420"/>
        <label>1</label>
    </ligand>
</feature>
<dbReference type="InterPro" id="IPR018149">
    <property type="entry name" value="Lys-tRNA-synth_II_C"/>
</dbReference>
<dbReference type="SUPFAM" id="SSF50249">
    <property type="entry name" value="Nucleic acid-binding proteins"/>
    <property type="match status" value="1"/>
</dbReference>
<dbReference type="EC" id="6.1.1.6" evidence="9"/>
<evidence type="ECO:0000256" key="2">
    <source>
        <dbReference type="ARBA" id="ARBA00022598"/>
    </source>
</evidence>
<dbReference type="GO" id="GO:0005829">
    <property type="term" value="C:cytosol"/>
    <property type="evidence" value="ECO:0007669"/>
    <property type="project" value="TreeGrafter"/>
</dbReference>
<feature type="binding site" evidence="9">
    <location>
        <position position="418"/>
    </location>
    <ligand>
        <name>Mg(2+)</name>
        <dbReference type="ChEBI" id="CHEBI:18420"/>
        <label>2</label>
    </ligand>
</feature>
<dbReference type="InterPro" id="IPR004365">
    <property type="entry name" value="NA-bd_OB_tRNA"/>
</dbReference>
<dbReference type="FunFam" id="2.40.50.140:FF:000024">
    <property type="entry name" value="Lysine--tRNA ligase"/>
    <property type="match status" value="1"/>
</dbReference>
<dbReference type="GO" id="GO:0005524">
    <property type="term" value="F:ATP binding"/>
    <property type="evidence" value="ECO:0007669"/>
    <property type="project" value="UniProtKB-UniRule"/>
</dbReference>
<dbReference type="InterPro" id="IPR012340">
    <property type="entry name" value="NA-bd_OB-fold"/>
</dbReference>
<dbReference type="Pfam" id="PF00152">
    <property type="entry name" value="tRNA-synt_2"/>
    <property type="match status" value="1"/>
</dbReference>
<dbReference type="RefSeq" id="WP_109571836.1">
    <property type="nucleotide sequence ID" value="NZ_UHJL01000001.1"/>
</dbReference>
<name>A0A380RUV1_FIBSU</name>
<dbReference type="CDD" id="cd00775">
    <property type="entry name" value="LysRS_core"/>
    <property type="match status" value="1"/>
</dbReference>
<accession>A0A380RUV1</accession>
<reference evidence="12 13" key="1">
    <citation type="submission" date="2017-08" db="EMBL/GenBank/DDBJ databases">
        <authorList>
            <person name="de Groot N.N."/>
        </authorList>
    </citation>
    <scope>NUCLEOTIDE SEQUENCE [LARGE SCALE GENOMIC DNA]</scope>
    <source>
        <strain evidence="12 13">HM2</strain>
    </source>
</reference>
<comment type="subunit">
    <text evidence="9">Homodimer.</text>
</comment>
<dbReference type="InterPro" id="IPR006195">
    <property type="entry name" value="aa-tRNA-synth_II"/>
</dbReference>
<keyword evidence="9 10" id="KW-0460">Magnesium</keyword>